<dbReference type="PROSITE" id="PS50835">
    <property type="entry name" value="IG_LIKE"/>
    <property type="match status" value="1"/>
</dbReference>
<evidence type="ECO:0000313" key="3">
    <source>
        <dbReference type="EMBL" id="KAH7426436.1"/>
    </source>
</evidence>
<keyword evidence="4" id="KW-1185">Reference proteome</keyword>
<dbReference type="InterPro" id="IPR057710">
    <property type="entry name" value="DUF7950"/>
</dbReference>
<reference evidence="3" key="1">
    <citation type="submission" date="2021-08" db="EMBL/GenBank/DDBJ databases">
        <title>WGS assembly of Ceratopteris richardii.</title>
        <authorList>
            <person name="Marchant D.B."/>
            <person name="Chen G."/>
            <person name="Jenkins J."/>
            <person name="Shu S."/>
            <person name="Leebens-Mack J."/>
            <person name="Grimwood J."/>
            <person name="Schmutz J."/>
            <person name="Soltis P."/>
            <person name="Soltis D."/>
            <person name="Chen Z.-H."/>
        </authorList>
    </citation>
    <scope>NUCLEOTIDE SEQUENCE</scope>
    <source>
        <strain evidence="3">Whitten #5841</strain>
        <tissue evidence="3">Leaf</tissue>
    </source>
</reference>
<gene>
    <name evidence="3" type="ORF">KP509_10G001800</name>
</gene>
<evidence type="ECO:0000313" key="4">
    <source>
        <dbReference type="Proteomes" id="UP000825935"/>
    </source>
</evidence>
<feature type="compositionally biased region" description="Basic and acidic residues" evidence="1">
    <location>
        <begin position="254"/>
        <end position="269"/>
    </location>
</feature>
<dbReference type="PANTHER" id="PTHR33595:SF7">
    <property type="entry name" value="OS12G0242500 PROTEIN"/>
    <property type="match status" value="1"/>
</dbReference>
<feature type="region of interest" description="Disordered" evidence="1">
    <location>
        <begin position="251"/>
        <end position="291"/>
    </location>
</feature>
<feature type="region of interest" description="Disordered" evidence="1">
    <location>
        <begin position="71"/>
        <end position="113"/>
    </location>
</feature>
<dbReference type="OrthoDB" id="1922150at2759"/>
<evidence type="ECO:0000259" key="2">
    <source>
        <dbReference type="PROSITE" id="PS50835"/>
    </source>
</evidence>
<dbReference type="PANTHER" id="PTHR33595">
    <property type="entry name" value="VON WILLEBRAND FACTOR A DOMAIN PROTEIN"/>
    <property type="match status" value="1"/>
</dbReference>
<feature type="domain" description="Ig-like" evidence="2">
    <location>
        <begin position="518"/>
        <end position="611"/>
    </location>
</feature>
<organism evidence="3 4">
    <name type="scientific">Ceratopteris richardii</name>
    <name type="common">Triangle waterfern</name>
    <dbReference type="NCBI Taxonomy" id="49495"/>
    <lineage>
        <taxon>Eukaryota</taxon>
        <taxon>Viridiplantae</taxon>
        <taxon>Streptophyta</taxon>
        <taxon>Embryophyta</taxon>
        <taxon>Tracheophyta</taxon>
        <taxon>Polypodiopsida</taxon>
        <taxon>Polypodiidae</taxon>
        <taxon>Polypodiales</taxon>
        <taxon>Pteridineae</taxon>
        <taxon>Pteridaceae</taxon>
        <taxon>Parkerioideae</taxon>
        <taxon>Ceratopteris</taxon>
    </lineage>
</organism>
<dbReference type="AlphaFoldDB" id="A0A8T2TXQ8"/>
<sequence length="611" mass="66655">MERFRGSSITGYGNHAATVPSKAERIMSRYRPIAPKPAIPCNVSELERSVASSITFDSFCARQVPDACVPISSTQPPKTKSKRVRKRSCKDNEVQQPLTKRQALDPSVGQACEKPPTFERFSYGLPTESTPILMQDDAGFMERAAASAPLSVLPPEKRQVLQSNGSSNGGCFSEMIRGIAGVPPVNRVNNLLQQQPCQRELSNPLCQQALLPAFGQSLKGENPTQCSRSLSKEDLSVNFAWLCNQMAVDPQEQASERTSSEQTGEKAFSEDVQESGLDEEGNAKENNQRRSMVTLSLLPEATTRLESPTPSTCSTDSSQMSSSYTTIPCLRQTYGEVPEPLVLVDDLTHKVLWLNQGYSRACRGNPTTLQAPFVDLLGAPMQTGRFQLQLQGQPDCTFATLWGFSGKTSAVRGGTKTDQNAVLLCGQQPETPSDASGDTNPFHRSKVIIPQPIRLVDSVISVESITDVQNGNVGSVSLEHAKRQLEESNLPALITDSLNVVRWVNTAYKAMVGQPKCPWLTSTVKDGGFSSKASPTITGEVLLSCNVKIPTFAMCFSGRVNVQWTRNTRERSSMTLPCDVTAVMAEHARKMLVWRFDIHASLSLTCAATGR</sequence>
<dbReference type="OMA" id="MSERICH"/>
<dbReference type="InterPro" id="IPR007110">
    <property type="entry name" value="Ig-like_dom"/>
</dbReference>
<dbReference type="Pfam" id="PF25821">
    <property type="entry name" value="DUF7950"/>
    <property type="match status" value="1"/>
</dbReference>
<protein>
    <recommendedName>
        <fullName evidence="2">Ig-like domain-containing protein</fullName>
    </recommendedName>
</protein>
<evidence type="ECO:0000256" key="1">
    <source>
        <dbReference type="SAM" id="MobiDB-lite"/>
    </source>
</evidence>
<dbReference type="Proteomes" id="UP000825935">
    <property type="component" value="Chromosome 10"/>
</dbReference>
<name>A0A8T2TXQ8_CERRI</name>
<feature type="compositionally biased region" description="Basic residues" evidence="1">
    <location>
        <begin position="79"/>
        <end position="88"/>
    </location>
</feature>
<dbReference type="EMBL" id="CM035415">
    <property type="protein sequence ID" value="KAH7426436.1"/>
    <property type="molecule type" value="Genomic_DNA"/>
</dbReference>
<accession>A0A8T2TXQ8</accession>
<comment type="caution">
    <text evidence="3">The sequence shown here is derived from an EMBL/GenBank/DDBJ whole genome shotgun (WGS) entry which is preliminary data.</text>
</comment>
<proteinExistence type="predicted"/>
<feature type="compositionally biased region" description="Acidic residues" evidence="1">
    <location>
        <begin position="271"/>
        <end position="280"/>
    </location>
</feature>